<dbReference type="InterPro" id="IPR012373">
    <property type="entry name" value="Ferrdict_sens_TM"/>
</dbReference>
<dbReference type="Proteomes" id="UP000219564">
    <property type="component" value="Unassembled WGS sequence"/>
</dbReference>
<dbReference type="InterPro" id="IPR032623">
    <property type="entry name" value="FecR_N"/>
</dbReference>
<dbReference type="PANTHER" id="PTHR30273:SF2">
    <property type="entry name" value="PROTEIN FECR"/>
    <property type="match status" value="1"/>
</dbReference>
<dbReference type="Gene3D" id="2.60.120.1440">
    <property type="match status" value="1"/>
</dbReference>
<feature type="domain" description="FecR protein" evidence="1">
    <location>
        <begin position="115"/>
        <end position="206"/>
    </location>
</feature>
<dbReference type="AlphaFoldDB" id="A0AAX2H5F9"/>
<evidence type="ECO:0000259" key="2">
    <source>
        <dbReference type="Pfam" id="PF16220"/>
    </source>
</evidence>
<dbReference type="Pfam" id="PF04773">
    <property type="entry name" value="FecR"/>
    <property type="match status" value="1"/>
</dbReference>
<dbReference type="EMBL" id="OBKZ01000011">
    <property type="protein sequence ID" value="SOB51013.1"/>
    <property type="molecule type" value="Genomic_DNA"/>
</dbReference>
<accession>A0AAX2H5F9</accession>
<gene>
    <name evidence="3" type="ORF">PLUA15_190040</name>
</gene>
<dbReference type="PIRSF" id="PIRSF018266">
    <property type="entry name" value="FecR"/>
    <property type="match status" value="1"/>
</dbReference>
<dbReference type="Pfam" id="PF16220">
    <property type="entry name" value="DUF4880"/>
    <property type="match status" value="1"/>
</dbReference>
<dbReference type="InterPro" id="IPR006860">
    <property type="entry name" value="FecR"/>
</dbReference>
<evidence type="ECO:0000313" key="3">
    <source>
        <dbReference type="EMBL" id="SOB51013.1"/>
    </source>
</evidence>
<evidence type="ECO:0000259" key="1">
    <source>
        <dbReference type="Pfam" id="PF04773"/>
    </source>
</evidence>
<comment type="caution">
    <text evidence="3">The sequence shown here is derived from an EMBL/GenBank/DDBJ whole genome shotgun (WGS) entry which is preliminary data.</text>
</comment>
<dbReference type="RefSeq" id="WP_097191529.1">
    <property type="nucleotide sequence ID" value="NZ_OBKZ01000011.1"/>
</dbReference>
<feature type="domain" description="FecR N-terminal" evidence="2">
    <location>
        <begin position="17"/>
        <end position="59"/>
    </location>
</feature>
<dbReference type="GO" id="GO:0016989">
    <property type="term" value="F:sigma factor antagonist activity"/>
    <property type="evidence" value="ECO:0007669"/>
    <property type="project" value="TreeGrafter"/>
</dbReference>
<evidence type="ECO:0000313" key="4">
    <source>
        <dbReference type="Proteomes" id="UP000219564"/>
    </source>
</evidence>
<sequence>MNGVFNTPPEIAPQVAEQAVSWLVEMQGGALSPRRQRAWQQWLDAHAEHQRAWDHIQRVNQRLRGLSSPLAHAALNAPQTRTRRQALKLLLLLGAGSAMTYGLREQLPLTPLLADYSSPIGQRRTVNLHDGSQIRLNTGSSVDVRFDAQQRLIRLLDGEVQMTVAPEARPLHVHTAHGVLQPDKARFNLRQFRDRTHIAVFEGRVQLAPQAYPGSPLQLEARQQVSFTPQAWSTPHALDAGSGAWADGILVTAHMRLEDFIAELSRYRRGQLHCDPKVANLLISGTYPIDDTERVLDLLHVSLPVRVKRFTRYWVTVESNV</sequence>
<proteinExistence type="predicted"/>
<organism evidence="3 4">
    <name type="scientific">Pseudomonas lundensis</name>
    <dbReference type="NCBI Taxonomy" id="86185"/>
    <lineage>
        <taxon>Bacteria</taxon>
        <taxon>Pseudomonadati</taxon>
        <taxon>Pseudomonadota</taxon>
        <taxon>Gammaproteobacteria</taxon>
        <taxon>Pseudomonadales</taxon>
        <taxon>Pseudomonadaceae</taxon>
        <taxon>Pseudomonas</taxon>
    </lineage>
</organism>
<name>A0AAX2H5F9_9PSED</name>
<protein>
    <submittedName>
        <fullName evidence="3">Sigma factor regulatory protein FecR/PupR family</fullName>
    </submittedName>
</protein>
<reference evidence="3 4" key="1">
    <citation type="submission" date="2017-08" db="EMBL/GenBank/DDBJ databases">
        <authorList>
            <person name="Chaillou S."/>
        </authorList>
    </citation>
    <scope>NUCLEOTIDE SEQUENCE [LARGE SCALE GENOMIC DNA]</scope>
    <source>
        <strain evidence="3 4">MFPA15A1205</strain>
    </source>
</reference>
<dbReference type="PANTHER" id="PTHR30273">
    <property type="entry name" value="PERIPLASMIC SIGNAL SENSOR AND SIGMA FACTOR ACTIVATOR FECR-RELATED"/>
    <property type="match status" value="1"/>
</dbReference>